<dbReference type="AlphaFoldDB" id="A0A9P8MCD2"/>
<gene>
    <name evidence="7" type="ORF">MHUMG1_04497</name>
</gene>
<keyword evidence="3 6" id="KW-0812">Transmembrane</keyword>
<organism evidence="7 8">
    <name type="scientific">Metarhizium humberi</name>
    <dbReference type="NCBI Taxonomy" id="2596975"/>
    <lineage>
        <taxon>Eukaryota</taxon>
        <taxon>Fungi</taxon>
        <taxon>Dikarya</taxon>
        <taxon>Ascomycota</taxon>
        <taxon>Pezizomycotina</taxon>
        <taxon>Sordariomycetes</taxon>
        <taxon>Hypocreomycetidae</taxon>
        <taxon>Hypocreales</taxon>
        <taxon>Clavicipitaceae</taxon>
        <taxon>Metarhizium</taxon>
    </lineage>
</organism>
<dbReference type="PANTHER" id="PTHR23511:SF4">
    <property type="entry name" value="MAJOR FACILITATOR SUPERFAMILY (MFS) PROFILE DOMAIN-CONTAINING PROTEIN"/>
    <property type="match status" value="1"/>
</dbReference>
<feature type="transmembrane region" description="Helical" evidence="6">
    <location>
        <begin position="73"/>
        <end position="94"/>
    </location>
</feature>
<evidence type="ECO:0000256" key="4">
    <source>
        <dbReference type="ARBA" id="ARBA00022989"/>
    </source>
</evidence>
<sequence length="125" mass="14090">MASQIGLLVGAGFWGFSADVIGRKLAFNTSLFSCAALLIFAGGMQSYIHFFCVSRATLLYRCWGNYVIDATNFLEFLPTSHAWLVTFMGVWWAVGYMKTGFLAWGFMSTYSFHDQGYASNVFHFR</sequence>
<dbReference type="Proteomes" id="UP000764110">
    <property type="component" value="Unassembled WGS sequence"/>
</dbReference>
<name>A0A9P8MCD2_9HYPO</name>
<dbReference type="InterPro" id="IPR036259">
    <property type="entry name" value="MFS_trans_sf"/>
</dbReference>
<keyword evidence="4 6" id="KW-1133">Transmembrane helix</keyword>
<dbReference type="PANTHER" id="PTHR23511">
    <property type="entry name" value="SYNAPTIC VESICLE GLYCOPROTEIN 2"/>
    <property type="match status" value="1"/>
</dbReference>
<accession>A0A9P8MCD2</accession>
<proteinExistence type="predicted"/>
<comment type="subcellular location">
    <subcellularLocation>
        <location evidence="1">Membrane</location>
        <topology evidence="1">Multi-pass membrane protein</topology>
    </subcellularLocation>
</comment>
<keyword evidence="2" id="KW-0813">Transport</keyword>
<keyword evidence="5 6" id="KW-0472">Membrane</keyword>
<evidence type="ECO:0000256" key="2">
    <source>
        <dbReference type="ARBA" id="ARBA00022448"/>
    </source>
</evidence>
<evidence type="ECO:0008006" key="9">
    <source>
        <dbReference type="Google" id="ProtNLM"/>
    </source>
</evidence>
<evidence type="ECO:0000256" key="5">
    <source>
        <dbReference type="ARBA" id="ARBA00023136"/>
    </source>
</evidence>
<evidence type="ECO:0000256" key="3">
    <source>
        <dbReference type="ARBA" id="ARBA00022692"/>
    </source>
</evidence>
<dbReference type="GO" id="GO:0016020">
    <property type="term" value="C:membrane"/>
    <property type="evidence" value="ECO:0007669"/>
    <property type="project" value="UniProtKB-SubCell"/>
</dbReference>
<comment type="caution">
    <text evidence="7">The sequence shown here is derived from an EMBL/GenBank/DDBJ whole genome shotgun (WGS) entry which is preliminary data.</text>
</comment>
<dbReference type="Gene3D" id="1.20.1250.20">
    <property type="entry name" value="MFS general substrate transporter like domains"/>
    <property type="match status" value="1"/>
</dbReference>
<evidence type="ECO:0000256" key="1">
    <source>
        <dbReference type="ARBA" id="ARBA00004141"/>
    </source>
</evidence>
<evidence type="ECO:0000313" key="8">
    <source>
        <dbReference type="Proteomes" id="UP000764110"/>
    </source>
</evidence>
<evidence type="ECO:0000313" key="7">
    <source>
        <dbReference type="EMBL" id="KAH0598125.1"/>
    </source>
</evidence>
<evidence type="ECO:0000256" key="6">
    <source>
        <dbReference type="SAM" id="Phobius"/>
    </source>
</evidence>
<protein>
    <recommendedName>
        <fullName evidence="9">Major facilitator superfamily (MFS) profile domain-containing protein</fullName>
    </recommendedName>
</protein>
<dbReference type="EMBL" id="JACEFI010000006">
    <property type="protein sequence ID" value="KAH0598125.1"/>
    <property type="molecule type" value="Genomic_DNA"/>
</dbReference>
<reference evidence="7 8" key="1">
    <citation type="submission" date="2020-07" db="EMBL/GenBank/DDBJ databases">
        <title>Metarhizium humberi genome.</title>
        <authorList>
            <person name="Lysoe E."/>
        </authorList>
    </citation>
    <scope>NUCLEOTIDE SEQUENCE [LARGE SCALE GENOMIC DNA]</scope>
    <source>
        <strain evidence="7 8">ESALQ1638</strain>
    </source>
</reference>
<keyword evidence="8" id="KW-1185">Reference proteome</keyword>
<feature type="transmembrane region" description="Helical" evidence="6">
    <location>
        <begin position="28"/>
        <end position="52"/>
    </location>
</feature>